<evidence type="ECO:0000313" key="2">
    <source>
        <dbReference type="EMBL" id="TKR76104.1"/>
    </source>
</evidence>
<proteinExistence type="predicted"/>
<feature type="signal peptide" evidence="1">
    <location>
        <begin position="1"/>
        <end position="18"/>
    </location>
</feature>
<reference evidence="2 3" key="1">
    <citation type="journal article" date="2015" name="Genome Biol.">
        <title>Comparative genomics of Steinernema reveals deeply conserved gene regulatory networks.</title>
        <authorList>
            <person name="Dillman A.R."/>
            <person name="Macchietto M."/>
            <person name="Porter C.F."/>
            <person name="Rogers A."/>
            <person name="Williams B."/>
            <person name="Antoshechkin I."/>
            <person name="Lee M.M."/>
            <person name="Goodwin Z."/>
            <person name="Lu X."/>
            <person name="Lewis E.E."/>
            <person name="Goodrich-Blair H."/>
            <person name="Stock S.P."/>
            <person name="Adams B.J."/>
            <person name="Sternberg P.W."/>
            <person name="Mortazavi A."/>
        </authorList>
    </citation>
    <scope>NUCLEOTIDE SEQUENCE [LARGE SCALE GENOMIC DNA]</scope>
    <source>
        <strain evidence="2 3">ALL</strain>
    </source>
</reference>
<keyword evidence="1" id="KW-0732">Signal</keyword>
<evidence type="ECO:0000313" key="3">
    <source>
        <dbReference type="Proteomes" id="UP000298663"/>
    </source>
</evidence>
<name>A0A4U5N1L2_STECR</name>
<evidence type="ECO:0000256" key="1">
    <source>
        <dbReference type="SAM" id="SignalP"/>
    </source>
</evidence>
<feature type="chain" id="PRO_5020354423" description="Ig-like domain-containing protein" evidence="1">
    <location>
        <begin position="19"/>
        <end position="84"/>
    </location>
</feature>
<accession>A0A4U5N1L2</accession>
<sequence length="84" mass="9498">MLVLGHWLIFLMFSDCLASWVDPSLSRSSAPLTVVIFLSQKLIPFSAVLSLSWFKEDNHGYVLCNKEPSQLQQARANRNIGFTL</sequence>
<gene>
    <name evidence="2" type="ORF">L596_017299</name>
</gene>
<organism evidence="2 3">
    <name type="scientific">Steinernema carpocapsae</name>
    <name type="common">Entomopathogenic nematode</name>
    <dbReference type="NCBI Taxonomy" id="34508"/>
    <lineage>
        <taxon>Eukaryota</taxon>
        <taxon>Metazoa</taxon>
        <taxon>Ecdysozoa</taxon>
        <taxon>Nematoda</taxon>
        <taxon>Chromadorea</taxon>
        <taxon>Rhabditida</taxon>
        <taxon>Tylenchina</taxon>
        <taxon>Panagrolaimomorpha</taxon>
        <taxon>Strongyloidoidea</taxon>
        <taxon>Steinernematidae</taxon>
        <taxon>Steinernema</taxon>
    </lineage>
</organism>
<comment type="caution">
    <text evidence="2">The sequence shown here is derived from an EMBL/GenBank/DDBJ whole genome shotgun (WGS) entry which is preliminary data.</text>
</comment>
<reference evidence="2 3" key="2">
    <citation type="journal article" date="2019" name="G3 (Bethesda)">
        <title>Hybrid Assembly of the Genome of the Entomopathogenic Nematode Steinernema carpocapsae Identifies the X-Chromosome.</title>
        <authorList>
            <person name="Serra L."/>
            <person name="Macchietto M."/>
            <person name="Macias-Munoz A."/>
            <person name="McGill C.J."/>
            <person name="Rodriguez I.M."/>
            <person name="Rodriguez B."/>
            <person name="Murad R."/>
            <person name="Mortazavi A."/>
        </authorList>
    </citation>
    <scope>NUCLEOTIDE SEQUENCE [LARGE SCALE GENOMIC DNA]</scope>
    <source>
        <strain evidence="2 3">ALL</strain>
    </source>
</reference>
<keyword evidence="3" id="KW-1185">Reference proteome</keyword>
<dbReference type="AlphaFoldDB" id="A0A4U5N1L2"/>
<dbReference type="EMBL" id="AZBU02000005">
    <property type="protein sequence ID" value="TKR76104.1"/>
    <property type="molecule type" value="Genomic_DNA"/>
</dbReference>
<protein>
    <recommendedName>
        <fullName evidence="4">Ig-like domain-containing protein</fullName>
    </recommendedName>
</protein>
<dbReference type="Proteomes" id="UP000298663">
    <property type="component" value="Unassembled WGS sequence"/>
</dbReference>
<evidence type="ECO:0008006" key="4">
    <source>
        <dbReference type="Google" id="ProtNLM"/>
    </source>
</evidence>